<dbReference type="Pfam" id="PF04336">
    <property type="entry name" value="ACP_PD"/>
    <property type="match status" value="1"/>
</dbReference>
<reference evidence="5" key="2">
    <citation type="submission" date="2009-09" db="EMBL/GenBank/DDBJ databases">
        <title>Complete sequence of chromosome of Candidatus Accumulibacter phosphatis clade IIA str. UW-1.</title>
        <authorList>
            <consortium name="US DOE Joint Genome Institute"/>
            <person name="Martin H.G."/>
            <person name="Ivanova N."/>
            <person name="Kunin V."/>
            <person name="Warnecke F."/>
            <person name="Barry K."/>
            <person name="He S."/>
            <person name="Salamov A."/>
            <person name="Szeto E."/>
            <person name="Dalin E."/>
            <person name="Pangilinan J.L."/>
            <person name="Lapidus A."/>
            <person name="Lowry S."/>
            <person name="Kyrpides N.C."/>
            <person name="McMahon K.D."/>
            <person name="Hugenholtz P."/>
        </authorList>
    </citation>
    <scope>NUCLEOTIDE SEQUENCE [LARGE SCALE GENOMIC DNA]</scope>
    <source>
        <strain evidence="5">UW-1</strain>
    </source>
</reference>
<dbReference type="HOGENOM" id="CLU_099370_1_1_4"/>
<dbReference type="PANTHER" id="PTHR38764:SF1">
    <property type="entry name" value="ACYL CARRIER PROTEIN PHOSPHODIESTERASE"/>
    <property type="match status" value="1"/>
</dbReference>
<name>C7RM30_ACCRE</name>
<protein>
    <recommendedName>
        <fullName evidence="6">Acyl carrier protein phosphodiesterase</fullName>
    </recommendedName>
</protein>
<dbReference type="AlphaFoldDB" id="C7RM30"/>
<dbReference type="InterPro" id="IPR007431">
    <property type="entry name" value="ACP_PD"/>
</dbReference>
<organism evidence="5">
    <name type="scientific">Accumulibacter regalis</name>
    <dbReference type="NCBI Taxonomy" id="522306"/>
    <lineage>
        <taxon>Bacteria</taxon>
        <taxon>Pseudomonadati</taxon>
        <taxon>Pseudomonadota</taxon>
        <taxon>Betaproteobacteria</taxon>
        <taxon>Candidatus Accumulibacter</taxon>
    </lineage>
</organism>
<dbReference type="EMBL" id="CP001715">
    <property type="protein sequence ID" value="ACV35279.1"/>
    <property type="molecule type" value="Genomic_DNA"/>
</dbReference>
<evidence type="ECO:0008006" key="6">
    <source>
        <dbReference type="Google" id="ProtNLM"/>
    </source>
</evidence>
<dbReference type="KEGG" id="app:CAP2UW1_1983"/>
<dbReference type="PANTHER" id="PTHR38764">
    <property type="entry name" value="ACYL CARRIER PROTEIN PHOSPHODIESTERASE"/>
    <property type="match status" value="1"/>
</dbReference>
<evidence type="ECO:0000313" key="5">
    <source>
        <dbReference type="EMBL" id="ACV35279.1"/>
    </source>
</evidence>
<keyword evidence="1" id="KW-0444">Lipid biosynthesis</keyword>
<keyword evidence="2" id="KW-0378">Hydrolase</keyword>
<dbReference type="OrthoDB" id="8442777at2"/>
<dbReference type="GO" id="GO:0008770">
    <property type="term" value="F:[acyl-carrier-protein] phosphodiesterase activity"/>
    <property type="evidence" value="ECO:0007669"/>
    <property type="project" value="InterPro"/>
</dbReference>
<reference evidence="5" key="1">
    <citation type="submission" date="2009-08" db="EMBL/GenBank/DDBJ databases">
        <authorList>
            <consortium name="US DOE Joint Genome Institute"/>
            <person name="Lucas S."/>
            <person name="Copeland A."/>
            <person name="Lapidus A."/>
            <person name="Glavina del Rio T."/>
            <person name="Dalin E."/>
            <person name="Tice H."/>
            <person name="Bruce D."/>
            <person name="Barry K."/>
            <person name="Pitluck S."/>
            <person name="Lowry S."/>
            <person name="Larimer F."/>
            <person name="Land M."/>
            <person name="Hauser L."/>
            <person name="Kyrpides N."/>
            <person name="Ivanova N."/>
            <person name="McMahon K.D."/>
            <person name="Hugenholtz P."/>
        </authorList>
    </citation>
    <scope>NUCLEOTIDE SEQUENCE</scope>
    <source>
        <strain evidence="5">UW-1</strain>
    </source>
</reference>
<evidence type="ECO:0000256" key="4">
    <source>
        <dbReference type="SAM" id="MobiDB-lite"/>
    </source>
</evidence>
<keyword evidence="3" id="KW-0443">Lipid metabolism</keyword>
<dbReference type="eggNOG" id="COG3124">
    <property type="taxonomic scope" value="Bacteria"/>
</dbReference>
<accession>C7RM30</accession>
<dbReference type="GO" id="GO:0006633">
    <property type="term" value="P:fatty acid biosynthetic process"/>
    <property type="evidence" value="ECO:0007669"/>
    <property type="project" value="InterPro"/>
</dbReference>
<dbReference type="PIRSF" id="PIRSF011489">
    <property type="entry name" value="DUF479"/>
    <property type="match status" value="1"/>
</dbReference>
<proteinExistence type="predicted"/>
<evidence type="ECO:0000256" key="1">
    <source>
        <dbReference type="ARBA" id="ARBA00022516"/>
    </source>
</evidence>
<evidence type="ECO:0000256" key="2">
    <source>
        <dbReference type="ARBA" id="ARBA00022801"/>
    </source>
</evidence>
<sequence>MNYLAHALLAGADPDYRLGGLLGDFVKGPLAAAPAGLSPGVVQGIVLHRRIDSFADTHPAFRRSRQRISAARRRYSGIIVDLFYDHFLAVHWARYSEEPLEAFTAGVYALLAERPLPERLARILPGMRADDWLAGYREPAAVGRALDGIAEHRLRRSNSLGGAGSELALGYRDFEGDCLAFLPAALAFAEAWRLTGGGATSDSRQALRPASGTSAVPLA</sequence>
<gene>
    <name evidence="5" type="ordered locus">CAP2UW1_1983</name>
</gene>
<evidence type="ECO:0000256" key="3">
    <source>
        <dbReference type="ARBA" id="ARBA00023098"/>
    </source>
</evidence>
<dbReference type="STRING" id="522306.CAP2UW1_1983"/>
<feature type="region of interest" description="Disordered" evidence="4">
    <location>
        <begin position="199"/>
        <end position="219"/>
    </location>
</feature>